<dbReference type="AlphaFoldDB" id="T0Z7W5"/>
<evidence type="ECO:0000313" key="1">
    <source>
        <dbReference type="EMBL" id="EQD44086.1"/>
    </source>
</evidence>
<protein>
    <submittedName>
        <fullName evidence="1">Uncharacterized protein</fullName>
    </submittedName>
</protein>
<name>T0Z7W5_9ZZZZ</name>
<organism evidence="1">
    <name type="scientific">mine drainage metagenome</name>
    <dbReference type="NCBI Taxonomy" id="410659"/>
    <lineage>
        <taxon>unclassified sequences</taxon>
        <taxon>metagenomes</taxon>
        <taxon>ecological metagenomes</taxon>
    </lineage>
</organism>
<dbReference type="EMBL" id="AUZX01011172">
    <property type="protein sequence ID" value="EQD44086.1"/>
    <property type="molecule type" value="Genomic_DNA"/>
</dbReference>
<accession>T0Z7W5</accession>
<reference evidence="1" key="1">
    <citation type="submission" date="2013-08" db="EMBL/GenBank/DDBJ databases">
        <authorList>
            <person name="Mendez C."/>
            <person name="Richter M."/>
            <person name="Ferrer M."/>
            <person name="Sanchez J."/>
        </authorList>
    </citation>
    <scope>NUCLEOTIDE SEQUENCE</scope>
</reference>
<comment type="caution">
    <text evidence="1">The sequence shown here is derived from an EMBL/GenBank/DDBJ whole genome shotgun (WGS) entry which is preliminary data.</text>
</comment>
<gene>
    <name evidence="1" type="ORF">B1A_15231</name>
</gene>
<proteinExistence type="predicted"/>
<sequence length="216" mass="24039">MIWIASICISVAALVVSAVTAWLTLLRRGTVRMTRPAVVYLGPDGASRKEGSSKPKIFLRSLVYSTGKRGHIIESMFATLRRGETRQTFNIWVYGEDKLARGSGIYVGETGVVCNHHFVLPEDGTRFEFLAGDYRLDVYAALVGHSASLHLCSVSLNISEQAAQQLKDPECGIYFDWGPESQRYQPHVRKKAATDEHLMRRLLGAVGEARIEGQER</sequence>
<reference evidence="1" key="2">
    <citation type="journal article" date="2014" name="ISME J.">
        <title>Microbial stratification in low pH oxic and suboxic macroscopic growths along an acid mine drainage.</title>
        <authorList>
            <person name="Mendez-Garcia C."/>
            <person name="Mesa V."/>
            <person name="Sprenger R.R."/>
            <person name="Richter M."/>
            <person name="Diez M.S."/>
            <person name="Solano J."/>
            <person name="Bargiela R."/>
            <person name="Golyshina O.V."/>
            <person name="Manteca A."/>
            <person name="Ramos J.L."/>
            <person name="Gallego J.R."/>
            <person name="Llorente I."/>
            <person name="Martins Dos Santos V.A."/>
            <person name="Jensen O.N."/>
            <person name="Pelaez A.I."/>
            <person name="Sanchez J."/>
            <person name="Ferrer M."/>
        </authorList>
    </citation>
    <scope>NUCLEOTIDE SEQUENCE</scope>
</reference>